<dbReference type="InterPro" id="IPR028974">
    <property type="entry name" value="TSP_type-3_rpt"/>
</dbReference>
<evidence type="ECO:0000256" key="2">
    <source>
        <dbReference type="ARBA" id="ARBA00022837"/>
    </source>
</evidence>
<keyword evidence="1 4" id="KW-0732">Signal</keyword>
<reference evidence="5" key="1">
    <citation type="submission" date="2018-01" db="EMBL/GenBank/DDBJ databases">
        <authorList>
            <person name="Regsiter A."/>
            <person name="William W."/>
        </authorList>
    </citation>
    <scope>NUCLEOTIDE SEQUENCE</scope>
    <source>
        <strain evidence="5">TRIP AH-1</strain>
    </source>
</reference>
<dbReference type="AlphaFoldDB" id="A0A445MUR4"/>
<dbReference type="Gene3D" id="4.10.1080.10">
    <property type="entry name" value="TSP type-3 repeat"/>
    <property type="match status" value="2"/>
</dbReference>
<dbReference type="SUPFAM" id="SSF103647">
    <property type="entry name" value="TSP type-3 repeat"/>
    <property type="match status" value="1"/>
</dbReference>
<evidence type="ECO:0008006" key="6">
    <source>
        <dbReference type="Google" id="ProtNLM"/>
    </source>
</evidence>
<dbReference type="InterPro" id="IPR003367">
    <property type="entry name" value="Thrombospondin_3-like_rpt"/>
</dbReference>
<dbReference type="PANTHER" id="PTHR10199">
    <property type="entry name" value="THROMBOSPONDIN"/>
    <property type="match status" value="1"/>
</dbReference>
<feature type="chain" id="PRO_5019496925" description="Cartilage oligomeric matrix protein" evidence="4">
    <location>
        <begin position="17"/>
        <end position="525"/>
    </location>
</feature>
<name>A0A445MUR4_9BACT</name>
<feature type="signal peptide" evidence="4">
    <location>
        <begin position="1"/>
        <end position="16"/>
    </location>
</feature>
<dbReference type="GO" id="GO:0007155">
    <property type="term" value="P:cell adhesion"/>
    <property type="evidence" value="ECO:0007669"/>
    <property type="project" value="InterPro"/>
</dbReference>
<dbReference type="EMBL" id="OJIN01000080">
    <property type="protein sequence ID" value="SPD73142.1"/>
    <property type="molecule type" value="Genomic_DNA"/>
</dbReference>
<feature type="compositionally biased region" description="Acidic residues" evidence="3">
    <location>
        <begin position="232"/>
        <end position="243"/>
    </location>
</feature>
<accession>A0A445MUR4</accession>
<feature type="region of interest" description="Disordered" evidence="3">
    <location>
        <begin position="302"/>
        <end position="330"/>
    </location>
</feature>
<proteinExistence type="predicted"/>
<gene>
    <name evidence="5" type="ORF">PITCH_A1700018</name>
</gene>
<keyword evidence="2" id="KW-0106">Calcium</keyword>
<evidence type="ECO:0000256" key="3">
    <source>
        <dbReference type="SAM" id="MobiDB-lite"/>
    </source>
</evidence>
<feature type="region of interest" description="Disordered" evidence="3">
    <location>
        <begin position="175"/>
        <end position="285"/>
    </location>
</feature>
<protein>
    <recommendedName>
        <fullName evidence="6">Cartilage oligomeric matrix protein</fullName>
    </recommendedName>
</protein>
<evidence type="ECO:0000256" key="4">
    <source>
        <dbReference type="SAM" id="SignalP"/>
    </source>
</evidence>
<organism evidence="5">
    <name type="scientific">uncultured Desulfobacterium sp</name>
    <dbReference type="NCBI Taxonomy" id="201089"/>
    <lineage>
        <taxon>Bacteria</taxon>
        <taxon>Pseudomonadati</taxon>
        <taxon>Thermodesulfobacteriota</taxon>
        <taxon>Desulfobacteria</taxon>
        <taxon>Desulfobacterales</taxon>
        <taxon>Desulfobacteriaceae</taxon>
        <taxon>Desulfobacterium</taxon>
        <taxon>environmental samples</taxon>
    </lineage>
</organism>
<evidence type="ECO:0000256" key="1">
    <source>
        <dbReference type="ARBA" id="ARBA00022729"/>
    </source>
</evidence>
<feature type="compositionally biased region" description="Acidic residues" evidence="3">
    <location>
        <begin position="175"/>
        <end position="187"/>
    </location>
</feature>
<dbReference type="Pfam" id="PF02412">
    <property type="entry name" value="TSP_3"/>
    <property type="match status" value="3"/>
</dbReference>
<dbReference type="GO" id="GO:0005509">
    <property type="term" value="F:calcium ion binding"/>
    <property type="evidence" value="ECO:0007669"/>
    <property type="project" value="InterPro"/>
</dbReference>
<sequence>MVLLVAFLFVAANAFAATVKCIMYATENNGQPGTSAGNAGPPITADYTFTIEVDGSGNVTDFTDLWSDYFYCYKSGGYDPRNDGTFAKNQQVFPHGESQNAAEMAFDGVTTGGDAHGLWFYGQSNTSGAFTGLIFKVGLLDLTYDSVAEDGIASFGPNPALAELYVFHKYEQQEADTDGDGVNDDVDNCPAVANPGQEDADDDGVGDSCDNCPGTPAGEDVDDDGCSASQLDADDDGVNDDVDNCPAVANPGQEDADGDGVGDACDNCPEVSNDSQADADNDGKGDACDACPNDPNDDEDGDGLCADVDNCPDIENPNQQDLDGDGDGNICDDTPDKNSLACLSKKVKESGNLCKAIAGCAKKEIKDLKDKFDFEACTDKAKQKSNKKWDTAENKKIKGQPISCFTESFGDISELISMQLEEIYGIIVPDEGRLLNDKAYRSLAGALVNAVSKMCVSLLNAESTNINKNDATKLQAARDKAHTAFVNSWNNAVNKSKAEEPKPTETDRDDVIEIIDDMVEEIINM</sequence>
<evidence type="ECO:0000313" key="5">
    <source>
        <dbReference type="EMBL" id="SPD73142.1"/>
    </source>
</evidence>
<dbReference type="PANTHER" id="PTHR10199:SF100">
    <property type="entry name" value="THROMBOSPONDIN, ISOFORM A"/>
    <property type="match status" value="1"/>
</dbReference>